<dbReference type="InterPro" id="IPR044203">
    <property type="entry name" value="GlbO/GLB3-like"/>
</dbReference>
<evidence type="ECO:0000256" key="3">
    <source>
        <dbReference type="ARBA" id="ARBA00022723"/>
    </source>
</evidence>
<sequence>MDQPNFYVPPVGPPASNPKLHTLFAILGEAKIRELVSLFYAKIPSSDIAFMFPQDLEESIVKSADFLIQVLGGPSYYVQKYGPPRMRARHLPFPIDEKARRTWLSCYRKAIKEWDAGEEEKEILWKFLEDFSAWMVNKASSND</sequence>
<dbReference type="Proteomes" id="UP000297946">
    <property type="component" value="Unassembled WGS sequence"/>
</dbReference>
<comment type="similarity">
    <text evidence="5">Belongs to the truncated hemoglobin family. Group II subfamily.</text>
</comment>
<dbReference type="AlphaFoldDB" id="A0A5F1ZV93"/>
<dbReference type="GO" id="GO:0020037">
    <property type="term" value="F:heme binding"/>
    <property type="evidence" value="ECO:0007669"/>
    <property type="project" value="InterPro"/>
</dbReference>
<dbReference type="SUPFAM" id="SSF46458">
    <property type="entry name" value="Globin-like"/>
    <property type="match status" value="1"/>
</dbReference>
<dbReference type="GO" id="GO:0019825">
    <property type="term" value="F:oxygen binding"/>
    <property type="evidence" value="ECO:0007669"/>
    <property type="project" value="InterPro"/>
</dbReference>
<dbReference type="EMBL" id="RQER01000006">
    <property type="protein sequence ID" value="TGK01362.1"/>
    <property type="molecule type" value="Genomic_DNA"/>
</dbReference>
<evidence type="ECO:0000256" key="1">
    <source>
        <dbReference type="ARBA" id="ARBA00022448"/>
    </source>
</evidence>
<keyword evidence="4" id="KW-0408">Iron</keyword>
<evidence type="ECO:0000313" key="9">
    <source>
        <dbReference type="Proteomes" id="UP000297946"/>
    </source>
</evidence>
<keyword evidence="8" id="KW-1185">Reference proteome</keyword>
<evidence type="ECO:0000256" key="4">
    <source>
        <dbReference type="ARBA" id="ARBA00023004"/>
    </source>
</evidence>
<evidence type="ECO:0000256" key="5">
    <source>
        <dbReference type="ARBA" id="ARBA00034496"/>
    </source>
</evidence>
<dbReference type="EMBL" id="RQGC01000004">
    <property type="protein sequence ID" value="TGL42186.1"/>
    <property type="molecule type" value="Genomic_DNA"/>
</dbReference>
<dbReference type="OrthoDB" id="9790913at2"/>
<dbReference type="GO" id="GO:0005344">
    <property type="term" value="F:oxygen carrier activity"/>
    <property type="evidence" value="ECO:0007669"/>
    <property type="project" value="InterPro"/>
</dbReference>
<proteinExistence type="inferred from homology"/>
<dbReference type="InterPro" id="IPR001486">
    <property type="entry name" value="Hemoglobin_trunc"/>
</dbReference>
<protein>
    <submittedName>
        <fullName evidence="6">Bacitracin resistance protein BacA</fullName>
    </submittedName>
</protein>
<comment type="caution">
    <text evidence="6">The sequence shown here is derived from an EMBL/GenBank/DDBJ whole genome shotgun (WGS) entry which is preliminary data.</text>
</comment>
<dbReference type="Pfam" id="PF01152">
    <property type="entry name" value="Bac_globin"/>
    <property type="match status" value="1"/>
</dbReference>
<evidence type="ECO:0000313" key="8">
    <source>
        <dbReference type="Proteomes" id="UP000297273"/>
    </source>
</evidence>
<keyword evidence="1" id="KW-0813">Transport</keyword>
<dbReference type="RefSeq" id="WP_135644961.1">
    <property type="nucleotide sequence ID" value="NZ_RQER01000006.1"/>
</dbReference>
<reference evidence="8 9" key="2">
    <citation type="journal article" date="2019" name="PLoS Negl. Trop. Dis.">
        <title>Revisiting the worldwide diversity of Leptospira species in the environment.</title>
        <authorList>
            <person name="Vincent A.T."/>
            <person name="Schiettekatte O."/>
            <person name="Bourhy P."/>
            <person name="Veyrier F.J."/>
            <person name="Picardeau M."/>
        </authorList>
    </citation>
    <scope>NUCLEOTIDE SEQUENCE [LARGE SCALE GENOMIC DNA]</scope>
    <source>
        <strain evidence="8">201702690</strain>
        <strain evidence="6 9">SSW18</strain>
    </source>
</reference>
<dbReference type="InterPro" id="IPR012292">
    <property type="entry name" value="Globin/Proto"/>
</dbReference>
<reference evidence="7" key="1">
    <citation type="submission" date="2018-10" db="EMBL/GenBank/DDBJ databases">
        <authorList>
            <person name="Vincent A.T."/>
            <person name="Schiettekatte O."/>
            <person name="Bourhy P."/>
            <person name="Veyrier F.J."/>
            <person name="Picardeau M."/>
        </authorList>
    </citation>
    <scope>NUCLEOTIDE SEQUENCE</scope>
    <source>
        <strain evidence="7">201702690</strain>
    </source>
</reference>
<dbReference type="Gene3D" id="1.10.490.10">
    <property type="entry name" value="Globins"/>
    <property type="match status" value="1"/>
</dbReference>
<evidence type="ECO:0000256" key="2">
    <source>
        <dbReference type="ARBA" id="ARBA00022617"/>
    </source>
</evidence>
<keyword evidence="3" id="KW-0479">Metal-binding</keyword>
<evidence type="ECO:0000313" key="7">
    <source>
        <dbReference type="EMBL" id="TGL42186.1"/>
    </source>
</evidence>
<dbReference type="GO" id="GO:0046872">
    <property type="term" value="F:metal ion binding"/>
    <property type="evidence" value="ECO:0007669"/>
    <property type="project" value="UniProtKB-KW"/>
</dbReference>
<dbReference type="PANTHER" id="PTHR47366:SF1">
    <property type="entry name" value="TWO-ON-TWO HEMOGLOBIN-3"/>
    <property type="match status" value="1"/>
</dbReference>
<gene>
    <name evidence="6" type="ORF">EHO57_10550</name>
    <name evidence="7" type="ORF">EHQ53_08320</name>
</gene>
<dbReference type="PANTHER" id="PTHR47366">
    <property type="entry name" value="TWO-ON-TWO HEMOGLOBIN-3"/>
    <property type="match status" value="1"/>
</dbReference>
<dbReference type="InterPro" id="IPR009050">
    <property type="entry name" value="Globin-like_sf"/>
</dbReference>
<keyword evidence="2" id="KW-0349">Heme</keyword>
<organism evidence="6 9">
    <name type="scientific">Leptospira langatensis</name>
    <dbReference type="NCBI Taxonomy" id="2484983"/>
    <lineage>
        <taxon>Bacteria</taxon>
        <taxon>Pseudomonadati</taxon>
        <taxon>Spirochaetota</taxon>
        <taxon>Spirochaetia</taxon>
        <taxon>Leptospirales</taxon>
        <taxon>Leptospiraceae</taxon>
        <taxon>Leptospira</taxon>
    </lineage>
</organism>
<accession>A0A5F1ZV93</accession>
<evidence type="ECO:0000313" key="6">
    <source>
        <dbReference type="EMBL" id="TGK01362.1"/>
    </source>
</evidence>
<name>A0A5F1ZV93_9LEPT</name>
<dbReference type="Proteomes" id="UP000297273">
    <property type="component" value="Unassembled WGS sequence"/>
</dbReference>